<dbReference type="EMBL" id="DS178293">
    <property type="protein sequence ID" value="EFP84976.2"/>
    <property type="molecule type" value="Genomic_DNA"/>
</dbReference>
<evidence type="ECO:0000313" key="2">
    <source>
        <dbReference type="Proteomes" id="UP000008783"/>
    </source>
</evidence>
<dbReference type="KEGG" id="pgr:PGTG_11145"/>
<proteinExistence type="predicted"/>
<organism evidence="1 2">
    <name type="scientific">Puccinia graminis f. sp. tritici (strain CRL 75-36-700-3 / race SCCL)</name>
    <name type="common">Black stem rust fungus</name>
    <dbReference type="NCBI Taxonomy" id="418459"/>
    <lineage>
        <taxon>Eukaryota</taxon>
        <taxon>Fungi</taxon>
        <taxon>Dikarya</taxon>
        <taxon>Basidiomycota</taxon>
        <taxon>Pucciniomycotina</taxon>
        <taxon>Pucciniomycetes</taxon>
        <taxon>Pucciniales</taxon>
        <taxon>Pucciniaceae</taxon>
        <taxon>Puccinia</taxon>
    </lineage>
</organism>
<reference evidence="2" key="2">
    <citation type="journal article" date="2011" name="Proc. Natl. Acad. Sci. U.S.A.">
        <title>Obligate biotrophy features unraveled by the genomic analysis of rust fungi.</title>
        <authorList>
            <person name="Duplessis S."/>
            <person name="Cuomo C.A."/>
            <person name="Lin Y.-C."/>
            <person name="Aerts A."/>
            <person name="Tisserant E."/>
            <person name="Veneault-Fourrey C."/>
            <person name="Joly D.L."/>
            <person name="Hacquard S."/>
            <person name="Amselem J."/>
            <person name="Cantarel B.L."/>
            <person name="Chiu R."/>
            <person name="Coutinho P.M."/>
            <person name="Feau N."/>
            <person name="Field M."/>
            <person name="Frey P."/>
            <person name="Gelhaye E."/>
            <person name="Goldberg J."/>
            <person name="Grabherr M.G."/>
            <person name="Kodira C.D."/>
            <person name="Kohler A."/>
            <person name="Kuees U."/>
            <person name="Lindquist E.A."/>
            <person name="Lucas S.M."/>
            <person name="Mago R."/>
            <person name="Mauceli E."/>
            <person name="Morin E."/>
            <person name="Murat C."/>
            <person name="Pangilinan J.L."/>
            <person name="Park R."/>
            <person name="Pearson M."/>
            <person name="Quesneville H."/>
            <person name="Rouhier N."/>
            <person name="Sakthikumar S."/>
            <person name="Salamov A.A."/>
            <person name="Schmutz J."/>
            <person name="Selles B."/>
            <person name="Shapiro H."/>
            <person name="Tanguay P."/>
            <person name="Tuskan G.A."/>
            <person name="Henrissat B."/>
            <person name="Van de Peer Y."/>
            <person name="Rouze P."/>
            <person name="Ellis J.G."/>
            <person name="Dodds P.N."/>
            <person name="Schein J.E."/>
            <person name="Zhong S."/>
            <person name="Hamelin R.C."/>
            <person name="Grigoriev I.V."/>
            <person name="Szabo L.J."/>
            <person name="Martin F."/>
        </authorList>
    </citation>
    <scope>NUCLEOTIDE SEQUENCE [LARGE SCALE GENOMIC DNA]</scope>
    <source>
        <strain evidence="2">CRL 75-36-700-3 / race SCCL</strain>
    </source>
</reference>
<dbReference type="Proteomes" id="UP000008783">
    <property type="component" value="Unassembled WGS sequence"/>
</dbReference>
<dbReference type="RefSeq" id="XP_003329395.2">
    <property type="nucleotide sequence ID" value="XM_003329347.2"/>
</dbReference>
<dbReference type="GeneID" id="10526953"/>
<dbReference type="VEuPathDB" id="FungiDB:PGTG_11145"/>
<accession>E3KL01</accession>
<reference key="1">
    <citation type="submission" date="2007-01" db="EMBL/GenBank/DDBJ databases">
        <title>The Genome Sequence of Puccinia graminis f. sp. tritici Strain CRL 75-36-700-3.</title>
        <authorList>
            <consortium name="The Broad Institute Genome Sequencing Platform"/>
            <person name="Birren B."/>
            <person name="Lander E."/>
            <person name="Galagan J."/>
            <person name="Nusbaum C."/>
            <person name="Devon K."/>
            <person name="Cuomo C."/>
            <person name="Jaffe D."/>
            <person name="Butler J."/>
            <person name="Alvarez P."/>
            <person name="Gnerre S."/>
            <person name="Grabherr M."/>
            <person name="Mauceli E."/>
            <person name="Brockman W."/>
            <person name="Young S."/>
            <person name="LaButti K."/>
            <person name="Sykes S."/>
            <person name="DeCaprio D."/>
            <person name="Crawford M."/>
            <person name="Koehrsen M."/>
            <person name="Engels R."/>
            <person name="Montgomery P."/>
            <person name="Pearson M."/>
            <person name="Howarth C."/>
            <person name="Larson L."/>
            <person name="White J."/>
            <person name="Zeng Q."/>
            <person name="Kodira C."/>
            <person name="Yandava C."/>
            <person name="Alvarado L."/>
            <person name="O'Leary S."/>
            <person name="Szabo L."/>
            <person name="Dean R."/>
            <person name="Schein J."/>
        </authorList>
    </citation>
    <scope>NUCLEOTIDE SEQUENCE</scope>
    <source>
        <strain>CRL 75-36-700-3</strain>
    </source>
</reference>
<protein>
    <submittedName>
        <fullName evidence="1">Uncharacterized protein</fullName>
    </submittedName>
</protein>
<dbReference type="HOGENOM" id="CLU_1409429_0_0_1"/>
<evidence type="ECO:0000313" key="1">
    <source>
        <dbReference type="EMBL" id="EFP84976.2"/>
    </source>
</evidence>
<sequence>MPAMFVTSIAPAATATVFQYSPNTPASDLAPPHVTLGLSPKGIPLSLLRPPPPTPSLPRNALALNQRQESSKVLAVFQRYVPSDPPLLVVAIDRCQDPHRRPRRLAIMPPSHPPSSVPRLRCGLIRSFRSTPITLAFDQRQAPFHVLVISPRSCASTLERFVSNGRQILFDADSMNAISSYYVYQAFENGVDN</sequence>
<name>E3KL01_PUCGT</name>
<gene>
    <name evidence="1" type="ORF">PGTG_11145</name>
</gene>
<dbReference type="AlphaFoldDB" id="E3KL01"/>
<keyword evidence="2" id="KW-1185">Reference proteome</keyword>
<dbReference type="InParanoid" id="E3KL01"/>